<proteinExistence type="predicted"/>
<accession>A0A834T572</accession>
<name>A0A834T572_9FABA</name>
<dbReference type="EMBL" id="JAAIUW010000009">
    <property type="protein sequence ID" value="KAF7815427.1"/>
    <property type="molecule type" value="Genomic_DNA"/>
</dbReference>
<dbReference type="Proteomes" id="UP000634136">
    <property type="component" value="Unassembled WGS sequence"/>
</dbReference>
<organism evidence="2 3">
    <name type="scientific">Senna tora</name>
    <dbReference type="NCBI Taxonomy" id="362788"/>
    <lineage>
        <taxon>Eukaryota</taxon>
        <taxon>Viridiplantae</taxon>
        <taxon>Streptophyta</taxon>
        <taxon>Embryophyta</taxon>
        <taxon>Tracheophyta</taxon>
        <taxon>Spermatophyta</taxon>
        <taxon>Magnoliopsida</taxon>
        <taxon>eudicotyledons</taxon>
        <taxon>Gunneridae</taxon>
        <taxon>Pentapetalae</taxon>
        <taxon>rosids</taxon>
        <taxon>fabids</taxon>
        <taxon>Fabales</taxon>
        <taxon>Fabaceae</taxon>
        <taxon>Caesalpinioideae</taxon>
        <taxon>Cassia clade</taxon>
        <taxon>Senna</taxon>
    </lineage>
</organism>
<sequence length="62" mass="7146">MSASQRWVVLSTFIRFKSSYSSCWLKDVEGSNLSDREKPRSDHEKSKGGWDKFRCSDGGKEQ</sequence>
<feature type="region of interest" description="Disordered" evidence="1">
    <location>
        <begin position="30"/>
        <end position="62"/>
    </location>
</feature>
<keyword evidence="3" id="KW-1185">Reference proteome</keyword>
<evidence type="ECO:0000256" key="1">
    <source>
        <dbReference type="SAM" id="MobiDB-lite"/>
    </source>
</evidence>
<reference evidence="2" key="1">
    <citation type="submission" date="2020-09" db="EMBL/GenBank/DDBJ databases">
        <title>Genome-Enabled Discovery of Anthraquinone Biosynthesis in Senna tora.</title>
        <authorList>
            <person name="Kang S.-H."/>
            <person name="Pandey R.P."/>
            <person name="Lee C.-M."/>
            <person name="Sim J.-S."/>
            <person name="Jeong J.-T."/>
            <person name="Choi B.-S."/>
            <person name="Jung M."/>
            <person name="Ginzburg D."/>
            <person name="Zhao K."/>
            <person name="Won S.Y."/>
            <person name="Oh T.-J."/>
            <person name="Yu Y."/>
            <person name="Kim N.-H."/>
            <person name="Lee O.R."/>
            <person name="Lee T.-H."/>
            <person name="Bashyal P."/>
            <person name="Kim T.-S."/>
            <person name="Lee W.-H."/>
            <person name="Kawkins C."/>
            <person name="Kim C.-K."/>
            <person name="Kim J.S."/>
            <person name="Ahn B.O."/>
            <person name="Rhee S.Y."/>
            <person name="Sohng J.K."/>
        </authorList>
    </citation>
    <scope>NUCLEOTIDE SEQUENCE</scope>
    <source>
        <tissue evidence="2">Leaf</tissue>
    </source>
</reference>
<gene>
    <name evidence="2" type="ORF">G2W53_029396</name>
</gene>
<evidence type="ECO:0000313" key="2">
    <source>
        <dbReference type="EMBL" id="KAF7815427.1"/>
    </source>
</evidence>
<evidence type="ECO:0000313" key="3">
    <source>
        <dbReference type="Proteomes" id="UP000634136"/>
    </source>
</evidence>
<comment type="caution">
    <text evidence="2">The sequence shown here is derived from an EMBL/GenBank/DDBJ whole genome shotgun (WGS) entry which is preliminary data.</text>
</comment>
<protein>
    <submittedName>
        <fullName evidence="2">Uncharacterized protein</fullName>
    </submittedName>
</protein>
<dbReference type="AlphaFoldDB" id="A0A834T572"/>